<evidence type="ECO:0000259" key="2">
    <source>
        <dbReference type="Pfam" id="PF00307"/>
    </source>
</evidence>
<accession>A0A9P0B804</accession>
<keyword evidence="4" id="KW-1185">Reference proteome</keyword>
<gene>
    <name evidence="3" type="ORF">MELIAE_LOCUS9659</name>
</gene>
<dbReference type="InterPro" id="IPR036872">
    <property type="entry name" value="CH_dom_sf"/>
</dbReference>
<reference evidence="3" key="1">
    <citation type="submission" date="2021-12" db="EMBL/GenBank/DDBJ databases">
        <authorList>
            <person name="King R."/>
        </authorList>
    </citation>
    <scope>NUCLEOTIDE SEQUENCE</scope>
</reference>
<name>A0A9P0B804_BRAAE</name>
<dbReference type="Gene3D" id="1.10.418.10">
    <property type="entry name" value="Calponin-like domain"/>
    <property type="match status" value="1"/>
</dbReference>
<organism evidence="3 4">
    <name type="scientific">Brassicogethes aeneus</name>
    <name type="common">Rape pollen beetle</name>
    <name type="synonym">Meligethes aeneus</name>
    <dbReference type="NCBI Taxonomy" id="1431903"/>
    <lineage>
        <taxon>Eukaryota</taxon>
        <taxon>Metazoa</taxon>
        <taxon>Ecdysozoa</taxon>
        <taxon>Arthropoda</taxon>
        <taxon>Hexapoda</taxon>
        <taxon>Insecta</taxon>
        <taxon>Pterygota</taxon>
        <taxon>Neoptera</taxon>
        <taxon>Endopterygota</taxon>
        <taxon>Coleoptera</taxon>
        <taxon>Polyphaga</taxon>
        <taxon>Cucujiformia</taxon>
        <taxon>Nitidulidae</taxon>
        <taxon>Meligethinae</taxon>
        <taxon>Brassicogethes</taxon>
    </lineage>
</organism>
<dbReference type="Pfam" id="PF00307">
    <property type="entry name" value="CH"/>
    <property type="match status" value="1"/>
</dbReference>
<feature type="compositionally biased region" description="Basic and acidic residues" evidence="1">
    <location>
        <begin position="133"/>
        <end position="171"/>
    </location>
</feature>
<evidence type="ECO:0000256" key="1">
    <source>
        <dbReference type="SAM" id="MobiDB-lite"/>
    </source>
</evidence>
<sequence length="451" mass="51874">MFPGCIRGPKATQGSNDDITKQAFVQIYTDWANHYLEKARSKKRVNSLATDCSDGVLLADVIESATCQKIPDIIRKPKTASQMFNDLNATLRFVMSDNRNRFSGAEYRKRAAEKSKKNEKVLEKTPRLTTFFKKTDSGSVEKETSRAHNDLEDSNCQRENDSDTVSDSHTETKELEMTVDEDISPNENAENIPGKEILQINDPADPAIWIINDELRTRWSAQDDAVHALEHHFSAVISALEEMEDDIVEKCTTRNEALGIRQQLESLETAFMQQLWSFLLSYMNSVSKKLQNVKTTIVEVFELLEGLNKMISDTRKDFDSYEEKALSISKNKEYKTVTTRKKTRKIRCDESRDGEVELVGRENFKINTFNVILDKILSELQKREKAYKVLYHKFSVITDMHCLNEKSAQLINFYDQDIEASFANETILFKSYCVKKNMEKNSPMDQITKKQ</sequence>
<feature type="domain" description="Calponin-homology (CH)" evidence="2">
    <location>
        <begin position="27"/>
        <end position="93"/>
    </location>
</feature>
<dbReference type="Proteomes" id="UP001154078">
    <property type="component" value="Chromosome 6"/>
</dbReference>
<dbReference type="EMBL" id="OV121137">
    <property type="protein sequence ID" value="CAH0559611.1"/>
    <property type="molecule type" value="Genomic_DNA"/>
</dbReference>
<dbReference type="AlphaFoldDB" id="A0A9P0B804"/>
<dbReference type="OrthoDB" id="2161974at2759"/>
<evidence type="ECO:0000313" key="3">
    <source>
        <dbReference type="EMBL" id="CAH0559611.1"/>
    </source>
</evidence>
<proteinExistence type="predicted"/>
<dbReference type="InterPro" id="IPR001715">
    <property type="entry name" value="CH_dom"/>
</dbReference>
<dbReference type="SUPFAM" id="SSF47576">
    <property type="entry name" value="Calponin-homology domain, CH-domain"/>
    <property type="match status" value="1"/>
</dbReference>
<evidence type="ECO:0000313" key="4">
    <source>
        <dbReference type="Proteomes" id="UP001154078"/>
    </source>
</evidence>
<protein>
    <recommendedName>
        <fullName evidence="2">Calponin-homology (CH) domain-containing protein</fullName>
    </recommendedName>
</protein>
<feature type="region of interest" description="Disordered" evidence="1">
    <location>
        <begin position="132"/>
        <end position="171"/>
    </location>
</feature>